<dbReference type="Proteomes" id="UP001057375">
    <property type="component" value="Unassembled WGS sequence"/>
</dbReference>
<evidence type="ECO:0000256" key="1">
    <source>
        <dbReference type="SAM" id="MobiDB-lite"/>
    </source>
</evidence>
<sequence length="242" mass="26662">MTVLTMVNSMDSSKPKTPGDAFPFRVISSCKRPPEDTNRGPHIAAPNGVPPAWETLPHTLVVDPEVLGGRKSLINSNGLFESPRQHKSRDIVPAVTLSVPIFSDVLQELQPKILEFIRTKTLRIRAERIRSASTSAGGQNTVAQLASGIIEDREGDPGQTIAPTPGDNEEEHEEFQEVLRGCGPRVCPRKGCVGTSAEQHAPRQYTQHAKKRGATNNAKQQRFRGAEREEYKIFMGEYDVPC</sequence>
<organism evidence="2 3">
    <name type="scientific">Aduncisulcus paluster</name>
    <dbReference type="NCBI Taxonomy" id="2918883"/>
    <lineage>
        <taxon>Eukaryota</taxon>
        <taxon>Metamonada</taxon>
        <taxon>Carpediemonas-like organisms</taxon>
        <taxon>Aduncisulcus</taxon>
    </lineage>
</organism>
<comment type="caution">
    <text evidence="2">The sequence shown here is derived from an EMBL/GenBank/DDBJ whole genome shotgun (WGS) entry which is preliminary data.</text>
</comment>
<dbReference type="EMBL" id="BQXS01010190">
    <property type="protein sequence ID" value="GKT33272.1"/>
    <property type="molecule type" value="Genomic_DNA"/>
</dbReference>
<gene>
    <name evidence="2" type="ORF">ADUPG1_007235</name>
</gene>
<protein>
    <submittedName>
        <fullName evidence="2">Uncharacterized protein</fullName>
    </submittedName>
</protein>
<feature type="region of interest" description="Disordered" evidence="1">
    <location>
        <begin position="195"/>
        <end position="224"/>
    </location>
</feature>
<keyword evidence="3" id="KW-1185">Reference proteome</keyword>
<evidence type="ECO:0000313" key="3">
    <source>
        <dbReference type="Proteomes" id="UP001057375"/>
    </source>
</evidence>
<reference evidence="2" key="1">
    <citation type="submission" date="2022-03" db="EMBL/GenBank/DDBJ databases">
        <title>Draft genome sequence of Aduncisulcus paluster, a free-living microaerophilic Fornicata.</title>
        <authorList>
            <person name="Yuyama I."/>
            <person name="Kume K."/>
            <person name="Tamura T."/>
            <person name="Inagaki Y."/>
            <person name="Hashimoto T."/>
        </authorList>
    </citation>
    <scope>NUCLEOTIDE SEQUENCE</scope>
    <source>
        <strain evidence="2">NY0171</strain>
    </source>
</reference>
<name>A0ABQ5KLB2_9EUKA</name>
<accession>A0ABQ5KLB2</accession>
<evidence type="ECO:0000313" key="2">
    <source>
        <dbReference type="EMBL" id="GKT33272.1"/>
    </source>
</evidence>
<proteinExistence type="predicted"/>